<protein>
    <submittedName>
        <fullName evidence="1">Uncharacterized protein</fullName>
    </submittedName>
</protein>
<accession>A0ACC0NPV4</accession>
<dbReference type="Proteomes" id="UP001062846">
    <property type="component" value="Chromosome 5"/>
</dbReference>
<sequence length="249" mass="27748">MSALAVPCLSLSRSGAFGVSTAEGSCPDKALRNGADDMDTRGGNEIAGREYSDFVTSEEYVSQPCSLTFLCYRTPVYIGGRFLKALVCDLQSDAEVLFLIQPCQYRLKEFGLDEPASQMRLDINFGALFCIFLVLESLSQYSRNVSQTRWIIDDERMGEASVEEIIGSNILPICQGDNYKFHAASREDIDVRMLGSGHPFLIEVQNARRVPSEMSVKEIERKINSMENNLVVGSQGWSLMREGEAEKQK</sequence>
<gene>
    <name evidence="1" type="ORF">RHMOL_Rhmol05G0162800</name>
</gene>
<name>A0ACC0NPV4_RHOML</name>
<evidence type="ECO:0000313" key="1">
    <source>
        <dbReference type="EMBL" id="KAI8555281.1"/>
    </source>
</evidence>
<comment type="caution">
    <text evidence="1">The sequence shown here is derived from an EMBL/GenBank/DDBJ whole genome shotgun (WGS) entry which is preliminary data.</text>
</comment>
<organism evidence="1 2">
    <name type="scientific">Rhododendron molle</name>
    <name type="common">Chinese azalea</name>
    <name type="synonym">Azalea mollis</name>
    <dbReference type="NCBI Taxonomy" id="49168"/>
    <lineage>
        <taxon>Eukaryota</taxon>
        <taxon>Viridiplantae</taxon>
        <taxon>Streptophyta</taxon>
        <taxon>Embryophyta</taxon>
        <taxon>Tracheophyta</taxon>
        <taxon>Spermatophyta</taxon>
        <taxon>Magnoliopsida</taxon>
        <taxon>eudicotyledons</taxon>
        <taxon>Gunneridae</taxon>
        <taxon>Pentapetalae</taxon>
        <taxon>asterids</taxon>
        <taxon>Ericales</taxon>
        <taxon>Ericaceae</taxon>
        <taxon>Ericoideae</taxon>
        <taxon>Rhodoreae</taxon>
        <taxon>Rhododendron</taxon>
    </lineage>
</organism>
<keyword evidence="2" id="KW-1185">Reference proteome</keyword>
<dbReference type="EMBL" id="CM046392">
    <property type="protein sequence ID" value="KAI8555281.1"/>
    <property type="molecule type" value="Genomic_DNA"/>
</dbReference>
<proteinExistence type="predicted"/>
<reference evidence="1" key="1">
    <citation type="submission" date="2022-02" db="EMBL/GenBank/DDBJ databases">
        <title>Plant Genome Project.</title>
        <authorList>
            <person name="Zhang R.-G."/>
        </authorList>
    </citation>
    <scope>NUCLEOTIDE SEQUENCE</scope>
    <source>
        <strain evidence="1">AT1</strain>
    </source>
</reference>
<evidence type="ECO:0000313" key="2">
    <source>
        <dbReference type="Proteomes" id="UP001062846"/>
    </source>
</evidence>